<feature type="transmembrane region" description="Helical" evidence="7">
    <location>
        <begin position="192"/>
        <end position="213"/>
    </location>
</feature>
<gene>
    <name evidence="9" type="ORF">HMPREF3187_00348</name>
</gene>
<dbReference type="PATRIC" id="fig|87541.4.peg.349"/>
<sequence>MHTLFKKIPIAFLVWLLIFITWIFYTECIQPDAVMIPSPQIVWTSFLETLKNGYGGVSLAVHLRSSFVRLFLAMVLAFFTAVPLGFLSGYSRLVQSIVDSIVQFYRPIPPLAYYPLLILWLGIDDRSKITLLYLSAFAPLYIACVSAISNMRYDYILSARSLGATSKDILLRIIWPSCLPEIFTGLRTSFGFAYSTLVATEMTAATSGIGWMVMDASRYLKSDIIFLGIIIMGLSGLIIDRCLYFLETHLIFWKGVR</sequence>
<dbReference type="FunFam" id="1.10.3720.10:FF:000003">
    <property type="entry name" value="Aliphatic sulfonate ABC transporter permease"/>
    <property type="match status" value="1"/>
</dbReference>
<dbReference type="KEGG" id="acg:AWM71_02495"/>
<feature type="transmembrane region" description="Helical" evidence="7">
    <location>
        <begin position="67"/>
        <end position="90"/>
    </location>
</feature>
<evidence type="ECO:0000256" key="1">
    <source>
        <dbReference type="ARBA" id="ARBA00004651"/>
    </source>
</evidence>
<feature type="transmembrane region" description="Helical" evidence="7">
    <location>
        <begin position="7"/>
        <end position="25"/>
    </location>
</feature>
<dbReference type="EMBL" id="LSCQ01000019">
    <property type="protein sequence ID" value="KXB37789.1"/>
    <property type="molecule type" value="Genomic_DNA"/>
</dbReference>
<dbReference type="PROSITE" id="PS50928">
    <property type="entry name" value="ABC_TM1"/>
    <property type="match status" value="1"/>
</dbReference>
<dbReference type="Gene3D" id="1.10.3720.10">
    <property type="entry name" value="MetI-like"/>
    <property type="match status" value="1"/>
</dbReference>
<dbReference type="GO" id="GO:0005886">
    <property type="term" value="C:plasma membrane"/>
    <property type="evidence" value="ECO:0007669"/>
    <property type="project" value="UniProtKB-SubCell"/>
</dbReference>
<keyword evidence="3" id="KW-1003">Cell membrane</keyword>
<keyword evidence="5 7" id="KW-1133">Transmembrane helix</keyword>
<dbReference type="PANTHER" id="PTHR30151:SF0">
    <property type="entry name" value="ABC TRANSPORTER PERMEASE PROTEIN MJ0413-RELATED"/>
    <property type="match status" value="1"/>
</dbReference>
<dbReference type="InterPro" id="IPR035906">
    <property type="entry name" value="MetI-like_sf"/>
</dbReference>
<evidence type="ECO:0000256" key="3">
    <source>
        <dbReference type="ARBA" id="ARBA00022475"/>
    </source>
</evidence>
<dbReference type="GO" id="GO:0042918">
    <property type="term" value="P:alkanesulfonate transmembrane transport"/>
    <property type="evidence" value="ECO:0007669"/>
    <property type="project" value="UniProtKB-ARBA"/>
</dbReference>
<dbReference type="Proteomes" id="UP000070422">
    <property type="component" value="Unassembled WGS sequence"/>
</dbReference>
<comment type="similarity">
    <text evidence="7">Belongs to the binding-protein-dependent transport system permease family.</text>
</comment>
<protein>
    <submittedName>
        <fullName evidence="9">ABC transporter, permease protein</fullName>
    </submittedName>
</protein>
<name>A0A109RC86_9LACT</name>
<evidence type="ECO:0000256" key="5">
    <source>
        <dbReference type="ARBA" id="ARBA00022989"/>
    </source>
</evidence>
<dbReference type="OrthoDB" id="9804353at2"/>
<evidence type="ECO:0000259" key="8">
    <source>
        <dbReference type="PROSITE" id="PS50928"/>
    </source>
</evidence>
<keyword evidence="6 7" id="KW-0472">Membrane</keyword>
<keyword evidence="2 7" id="KW-0813">Transport</keyword>
<keyword evidence="4 7" id="KW-0812">Transmembrane</keyword>
<evidence type="ECO:0000256" key="4">
    <source>
        <dbReference type="ARBA" id="ARBA00022692"/>
    </source>
</evidence>
<evidence type="ECO:0000313" key="10">
    <source>
        <dbReference type="Proteomes" id="UP000070422"/>
    </source>
</evidence>
<dbReference type="CDD" id="cd06261">
    <property type="entry name" value="TM_PBP2"/>
    <property type="match status" value="1"/>
</dbReference>
<dbReference type="AlphaFoldDB" id="A0A109RC86"/>
<dbReference type="SUPFAM" id="SSF161098">
    <property type="entry name" value="MetI-like"/>
    <property type="match status" value="1"/>
</dbReference>
<dbReference type="PANTHER" id="PTHR30151">
    <property type="entry name" value="ALKANE SULFONATE ABC TRANSPORTER-RELATED, MEMBRANE SUBUNIT"/>
    <property type="match status" value="1"/>
</dbReference>
<feature type="transmembrane region" description="Helical" evidence="7">
    <location>
        <begin position="225"/>
        <end position="246"/>
    </location>
</feature>
<feature type="transmembrane region" description="Helical" evidence="7">
    <location>
        <begin position="129"/>
        <end position="148"/>
    </location>
</feature>
<proteinExistence type="inferred from homology"/>
<feature type="domain" description="ABC transmembrane type-1" evidence="8">
    <location>
        <begin position="63"/>
        <end position="243"/>
    </location>
</feature>
<evidence type="ECO:0000256" key="7">
    <source>
        <dbReference type="RuleBase" id="RU363032"/>
    </source>
</evidence>
<comment type="subcellular location">
    <subcellularLocation>
        <location evidence="1 7">Cell membrane</location>
        <topology evidence="1 7">Multi-pass membrane protein</topology>
    </subcellularLocation>
</comment>
<feature type="transmembrane region" description="Helical" evidence="7">
    <location>
        <begin position="102"/>
        <end position="123"/>
    </location>
</feature>
<evidence type="ECO:0000256" key="2">
    <source>
        <dbReference type="ARBA" id="ARBA00022448"/>
    </source>
</evidence>
<dbReference type="RefSeq" id="WP_060776514.1">
    <property type="nucleotide sequence ID" value="NZ_CP014159.1"/>
</dbReference>
<accession>A0A109RC86</accession>
<dbReference type="STRING" id="87541.AWM71_02495"/>
<dbReference type="InterPro" id="IPR000515">
    <property type="entry name" value="MetI-like"/>
</dbReference>
<comment type="caution">
    <text evidence="9">The sequence shown here is derived from an EMBL/GenBank/DDBJ whole genome shotgun (WGS) entry which is preliminary data.</text>
</comment>
<organism evidence="9 10">
    <name type="scientific">Aerococcus christensenii</name>
    <dbReference type="NCBI Taxonomy" id="87541"/>
    <lineage>
        <taxon>Bacteria</taxon>
        <taxon>Bacillati</taxon>
        <taxon>Bacillota</taxon>
        <taxon>Bacilli</taxon>
        <taxon>Lactobacillales</taxon>
        <taxon>Aerococcaceae</taxon>
        <taxon>Aerococcus</taxon>
    </lineage>
</organism>
<dbReference type="Pfam" id="PF00528">
    <property type="entry name" value="BPD_transp_1"/>
    <property type="match status" value="1"/>
</dbReference>
<evidence type="ECO:0000256" key="6">
    <source>
        <dbReference type="ARBA" id="ARBA00023136"/>
    </source>
</evidence>
<reference evidence="9 10" key="1">
    <citation type="submission" date="2016-01" db="EMBL/GenBank/DDBJ databases">
        <authorList>
            <person name="Oliw E.H."/>
        </authorList>
    </citation>
    <scope>NUCLEOTIDE SEQUENCE [LARGE SCALE GENOMIC DNA]</scope>
    <source>
        <strain evidence="9 10">KA00635</strain>
    </source>
</reference>
<evidence type="ECO:0000313" key="9">
    <source>
        <dbReference type="EMBL" id="KXB37789.1"/>
    </source>
</evidence>